<sequence>MTHTKMLKWAINGYVMCALLAFLATAFSGGYSDNQLAPRVWIFPLRFEFALALLFLSLLASYSLLFNSLHGRLLLVAIAVVHILNMIFTSTLVESSLAAMFSTASMLSLGVLLYIAWTDPLQDKVKRLRAYQQQRLYEKQQQDKIDYAYLHTALNKELPHHQDNSHKHSS</sequence>
<name>A0ABQ1I4M4_9ALTE</name>
<keyword evidence="1" id="KW-1133">Transmembrane helix</keyword>
<keyword evidence="1" id="KW-0812">Transmembrane</keyword>
<protein>
    <submittedName>
        <fullName evidence="2">Uncharacterized protein</fullName>
    </submittedName>
</protein>
<feature type="transmembrane region" description="Helical" evidence="1">
    <location>
        <begin position="42"/>
        <end position="66"/>
    </location>
</feature>
<organism evidence="2 3">
    <name type="scientific">Agarivorans gilvus</name>
    <dbReference type="NCBI Taxonomy" id="680279"/>
    <lineage>
        <taxon>Bacteria</taxon>
        <taxon>Pseudomonadati</taxon>
        <taxon>Pseudomonadota</taxon>
        <taxon>Gammaproteobacteria</taxon>
        <taxon>Alteromonadales</taxon>
        <taxon>Alteromonadaceae</taxon>
        <taxon>Agarivorans</taxon>
    </lineage>
</organism>
<evidence type="ECO:0000313" key="2">
    <source>
        <dbReference type="EMBL" id="GGB13671.1"/>
    </source>
</evidence>
<proteinExistence type="predicted"/>
<keyword evidence="1" id="KW-0472">Membrane</keyword>
<gene>
    <name evidence="2" type="ORF">GCM10007414_28840</name>
</gene>
<dbReference type="Proteomes" id="UP000651977">
    <property type="component" value="Unassembled WGS sequence"/>
</dbReference>
<feature type="transmembrane region" description="Helical" evidence="1">
    <location>
        <begin position="73"/>
        <end position="93"/>
    </location>
</feature>
<keyword evidence="3" id="KW-1185">Reference proteome</keyword>
<feature type="transmembrane region" description="Helical" evidence="1">
    <location>
        <begin position="99"/>
        <end position="117"/>
    </location>
</feature>
<dbReference type="EMBL" id="BMDY01000018">
    <property type="protein sequence ID" value="GGB13671.1"/>
    <property type="molecule type" value="Genomic_DNA"/>
</dbReference>
<dbReference type="RefSeq" id="WP_157051749.1">
    <property type="nucleotide sequence ID" value="NZ_BMDY01000018.1"/>
</dbReference>
<evidence type="ECO:0000313" key="3">
    <source>
        <dbReference type="Proteomes" id="UP000651977"/>
    </source>
</evidence>
<reference evidence="3" key="1">
    <citation type="journal article" date="2019" name="Int. J. Syst. Evol. Microbiol.">
        <title>The Global Catalogue of Microorganisms (GCM) 10K type strain sequencing project: providing services to taxonomists for standard genome sequencing and annotation.</title>
        <authorList>
            <consortium name="The Broad Institute Genomics Platform"/>
            <consortium name="The Broad Institute Genome Sequencing Center for Infectious Disease"/>
            <person name="Wu L."/>
            <person name="Ma J."/>
        </authorList>
    </citation>
    <scope>NUCLEOTIDE SEQUENCE [LARGE SCALE GENOMIC DNA]</scope>
    <source>
        <strain evidence="3">CGMCC 1.10131</strain>
    </source>
</reference>
<comment type="caution">
    <text evidence="2">The sequence shown here is derived from an EMBL/GenBank/DDBJ whole genome shotgun (WGS) entry which is preliminary data.</text>
</comment>
<accession>A0ABQ1I4M4</accession>
<evidence type="ECO:0000256" key="1">
    <source>
        <dbReference type="SAM" id="Phobius"/>
    </source>
</evidence>